<evidence type="ECO:0000259" key="7">
    <source>
        <dbReference type="PROSITE" id="PS50850"/>
    </source>
</evidence>
<comment type="subcellular location">
    <subcellularLocation>
        <location evidence="1">Membrane</location>
        <topology evidence="1">Multi-pass membrane protein</topology>
    </subcellularLocation>
</comment>
<dbReference type="GO" id="GO:0016020">
    <property type="term" value="C:membrane"/>
    <property type="evidence" value="ECO:0007669"/>
    <property type="project" value="UniProtKB-SubCell"/>
</dbReference>
<keyword evidence="9" id="KW-1185">Reference proteome</keyword>
<evidence type="ECO:0000313" key="9">
    <source>
        <dbReference type="Proteomes" id="UP001210925"/>
    </source>
</evidence>
<keyword evidence="4 6" id="KW-1133">Transmembrane helix</keyword>
<evidence type="ECO:0000256" key="2">
    <source>
        <dbReference type="ARBA" id="ARBA00022448"/>
    </source>
</evidence>
<keyword evidence="2" id="KW-0813">Transport</keyword>
<dbReference type="InterPro" id="IPR036259">
    <property type="entry name" value="MFS_trans_sf"/>
</dbReference>
<dbReference type="Proteomes" id="UP001210925">
    <property type="component" value="Unassembled WGS sequence"/>
</dbReference>
<feature type="domain" description="Major facilitator superfamily (MFS) profile" evidence="7">
    <location>
        <begin position="37"/>
        <end position="458"/>
    </location>
</feature>
<feature type="transmembrane region" description="Helical" evidence="6">
    <location>
        <begin position="192"/>
        <end position="211"/>
    </location>
</feature>
<evidence type="ECO:0000256" key="6">
    <source>
        <dbReference type="SAM" id="Phobius"/>
    </source>
</evidence>
<keyword evidence="5 6" id="KW-0472">Membrane</keyword>
<dbReference type="SUPFAM" id="SSF103473">
    <property type="entry name" value="MFS general substrate transporter"/>
    <property type="match status" value="1"/>
</dbReference>
<evidence type="ECO:0000256" key="1">
    <source>
        <dbReference type="ARBA" id="ARBA00004141"/>
    </source>
</evidence>
<feature type="transmembrane region" description="Helical" evidence="6">
    <location>
        <begin position="275"/>
        <end position="295"/>
    </location>
</feature>
<feature type="transmembrane region" description="Helical" evidence="6">
    <location>
        <begin position="103"/>
        <end position="131"/>
    </location>
</feature>
<accession>A0AAD5Y305</accession>
<evidence type="ECO:0000256" key="5">
    <source>
        <dbReference type="ARBA" id="ARBA00023136"/>
    </source>
</evidence>
<dbReference type="PANTHER" id="PTHR23511:SF34">
    <property type="entry name" value="SYNAPTIC VESICLE GLYCOPROTEIN 2"/>
    <property type="match status" value="1"/>
</dbReference>
<protein>
    <recommendedName>
        <fullName evidence="7">Major facilitator superfamily (MFS) profile domain-containing protein</fullName>
    </recommendedName>
</protein>
<sequence>MQEEKKRESLAIEDQGPSTTLFKRLDNLKWSTWHTRVALILGTGWALDAFETSIVGANINLISKDLGVTDTSSQALITSMWTAGGIVGAFVFGYIADNYGRKVTFLASLVLYSLFTVCTSFSQSLIFFLIFRTLTGAGVAAEYSAVTSSVAEFLPTSYRGKVSALILGAWTVGALLASIVNVLVIPKFSLHMGWRVAFSIGAISAVFALFARRKMPESPRWLLTKGRDEEAEQVVSHIEEEAKQPNNREGIKEGPYEKYSTNDIFSLTFSLLYHYPFRTLFACILDLSQAFGAYGLSSFTSISLLKLANFPQDQYAFMLFLGALSTIPGTLLTALLYEKVGRKVLLPVNFALAGISVLVIYPCAVSQNITYFYLGNMFYQFSYTMAWNTSYPMYSEIFPTKYRTTGIGFAVAVGRIGGFCAPLVLNWIYFDTGNGENAIAALLLCAFFFFSVCIASIPWAIYGIEGRGKSLEECIE</sequence>
<keyword evidence="3 6" id="KW-0812">Transmembrane</keyword>
<dbReference type="AlphaFoldDB" id="A0AAD5Y305"/>
<dbReference type="Pfam" id="PF00083">
    <property type="entry name" value="Sugar_tr"/>
    <property type="match status" value="1"/>
</dbReference>
<organism evidence="8 9">
    <name type="scientific">Boothiomyces macroporosus</name>
    <dbReference type="NCBI Taxonomy" id="261099"/>
    <lineage>
        <taxon>Eukaryota</taxon>
        <taxon>Fungi</taxon>
        <taxon>Fungi incertae sedis</taxon>
        <taxon>Chytridiomycota</taxon>
        <taxon>Chytridiomycota incertae sedis</taxon>
        <taxon>Chytridiomycetes</taxon>
        <taxon>Rhizophydiales</taxon>
        <taxon>Terramycetaceae</taxon>
        <taxon>Boothiomyces</taxon>
    </lineage>
</organism>
<dbReference type="GO" id="GO:0022857">
    <property type="term" value="F:transmembrane transporter activity"/>
    <property type="evidence" value="ECO:0007669"/>
    <property type="project" value="InterPro"/>
</dbReference>
<dbReference type="Gene3D" id="1.20.1250.20">
    <property type="entry name" value="MFS general substrate transporter like domains"/>
    <property type="match status" value="1"/>
</dbReference>
<dbReference type="PANTHER" id="PTHR23511">
    <property type="entry name" value="SYNAPTIC VESICLE GLYCOPROTEIN 2"/>
    <property type="match status" value="1"/>
</dbReference>
<feature type="transmembrane region" description="Helical" evidence="6">
    <location>
        <begin position="75"/>
        <end position="96"/>
    </location>
</feature>
<evidence type="ECO:0000256" key="4">
    <source>
        <dbReference type="ARBA" id="ARBA00022989"/>
    </source>
</evidence>
<feature type="transmembrane region" description="Helical" evidence="6">
    <location>
        <begin position="407"/>
        <end position="429"/>
    </location>
</feature>
<feature type="transmembrane region" description="Helical" evidence="6">
    <location>
        <begin position="315"/>
        <end position="337"/>
    </location>
</feature>
<evidence type="ECO:0000256" key="3">
    <source>
        <dbReference type="ARBA" id="ARBA00022692"/>
    </source>
</evidence>
<feature type="transmembrane region" description="Helical" evidence="6">
    <location>
        <begin position="441"/>
        <end position="462"/>
    </location>
</feature>
<reference evidence="8" key="1">
    <citation type="submission" date="2020-05" db="EMBL/GenBank/DDBJ databases">
        <title>Phylogenomic resolution of chytrid fungi.</title>
        <authorList>
            <person name="Stajich J.E."/>
            <person name="Amses K."/>
            <person name="Simmons R."/>
            <person name="Seto K."/>
            <person name="Myers J."/>
            <person name="Bonds A."/>
            <person name="Quandt C.A."/>
            <person name="Barry K."/>
            <person name="Liu P."/>
            <person name="Grigoriev I."/>
            <person name="Longcore J.E."/>
            <person name="James T.Y."/>
        </authorList>
    </citation>
    <scope>NUCLEOTIDE SEQUENCE</scope>
    <source>
        <strain evidence="8">PLAUS21</strain>
    </source>
</reference>
<gene>
    <name evidence="8" type="ORF">HK103_005828</name>
</gene>
<proteinExistence type="predicted"/>
<dbReference type="PROSITE" id="PS50850">
    <property type="entry name" value="MFS"/>
    <property type="match status" value="1"/>
</dbReference>
<dbReference type="InterPro" id="IPR005828">
    <property type="entry name" value="MFS_sugar_transport-like"/>
</dbReference>
<dbReference type="InterPro" id="IPR020846">
    <property type="entry name" value="MFS_dom"/>
</dbReference>
<evidence type="ECO:0000313" key="8">
    <source>
        <dbReference type="EMBL" id="KAJ3255912.1"/>
    </source>
</evidence>
<feature type="transmembrane region" description="Helical" evidence="6">
    <location>
        <begin position="162"/>
        <end position="186"/>
    </location>
</feature>
<comment type="caution">
    <text evidence="8">The sequence shown here is derived from an EMBL/GenBank/DDBJ whole genome shotgun (WGS) entry which is preliminary data.</text>
</comment>
<dbReference type="EMBL" id="JADGKB010000058">
    <property type="protein sequence ID" value="KAJ3255912.1"/>
    <property type="molecule type" value="Genomic_DNA"/>
</dbReference>
<name>A0AAD5Y305_9FUNG</name>
<dbReference type="CDD" id="cd17316">
    <property type="entry name" value="MFS_SV2_like"/>
    <property type="match status" value="1"/>
</dbReference>